<reference evidence="2" key="1">
    <citation type="submission" date="2020-05" db="EMBL/GenBank/DDBJ databases">
        <title>WGS assembly of Panicum virgatum.</title>
        <authorList>
            <person name="Lovell J.T."/>
            <person name="Jenkins J."/>
            <person name="Shu S."/>
            <person name="Juenger T.E."/>
            <person name="Schmutz J."/>
        </authorList>
    </citation>
    <scope>NUCLEOTIDE SEQUENCE</scope>
    <source>
        <strain evidence="2">AP13</strain>
    </source>
</reference>
<name>A0A8T0RW91_PANVG</name>
<sequence>MLAWPPSRAPPPRRQGNRVPVPVPVQAVPLPPGPGCVARGGGHLPRQAAPAYSHPPARTRPRSMRVFLSPRALVPALPPGRARTLRACRSMTRAYPRIHRKEYAACACACAPWAVARLTGSEADSASARTGTAGSCAVACLPRHKSQRRAPALHARTYDRARPMPVHAVQAAERPASSRVDAFHPCLPGISRLVRPCRRLAASVLTTH</sequence>
<evidence type="ECO:0000256" key="1">
    <source>
        <dbReference type="SAM" id="MobiDB-lite"/>
    </source>
</evidence>
<evidence type="ECO:0000313" key="3">
    <source>
        <dbReference type="Proteomes" id="UP000823388"/>
    </source>
</evidence>
<comment type="caution">
    <text evidence="2">The sequence shown here is derived from an EMBL/GenBank/DDBJ whole genome shotgun (WGS) entry which is preliminary data.</text>
</comment>
<organism evidence="2 3">
    <name type="scientific">Panicum virgatum</name>
    <name type="common">Blackwell switchgrass</name>
    <dbReference type="NCBI Taxonomy" id="38727"/>
    <lineage>
        <taxon>Eukaryota</taxon>
        <taxon>Viridiplantae</taxon>
        <taxon>Streptophyta</taxon>
        <taxon>Embryophyta</taxon>
        <taxon>Tracheophyta</taxon>
        <taxon>Spermatophyta</taxon>
        <taxon>Magnoliopsida</taxon>
        <taxon>Liliopsida</taxon>
        <taxon>Poales</taxon>
        <taxon>Poaceae</taxon>
        <taxon>PACMAD clade</taxon>
        <taxon>Panicoideae</taxon>
        <taxon>Panicodae</taxon>
        <taxon>Paniceae</taxon>
        <taxon>Panicinae</taxon>
        <taxon>Panicum</taxon>
        <taxon>Panicum sect. Hiantes</taxon>
    </lineage>
</organism>
<gene>
    <name evidence="2" type="ORF">PVAP13_5NG461940</name>
</gene>
<proteinExistence type="predicted"/>
<feature type="region of interest" description="Disordered" evidence="1">
    <location>
        <begin position="40"/>
        <end position="59"/>
    </location>
</feature>
<dbReference type="EMBL" id="CM029046">
    <property type="protein sequence ID" value="KAG2590832.1"/>
    <property type="molecule type" value="Genomic_DNA"/>
</dbReference>
<evidence type="ECO:0000313" key="2">
    <source>
        <dbReference type="EMBL" id="KAG2590832.1"/>
    </source>
</evidence>
<feature type="region of interest" description="Disordered" evidence="1">
    <location>
        <begin position="1"/>
        <end position="20"/>
    </location>
</feature>
<keyword evidence="3" id="KW-1185">Reference proteome</keyword>
<dbReference type="AlphaFoldDB" id="A0A8T0RW91"/>
<protein>
    <submittedName>
        <fullName evidence="2">Uncharacterized protein</fullName>
    </submittedName>
</protein>
<accession>A0A8T0RW91</accession>
<dbReference type="Proteomes" id="UP000823388">
    <property type="component" value="Chromosome 5N"/>
</dbReference>